<dbReference type="Gene3D" id="3.40.50.2300">
    <property type="match status" value="1"/>
</dbReference>
<keyword evidence="1" id="KW-0597">Phosphoprotein</keyword>
<feature type="modified residue" description="4-aspartylphosphate" evidence="1">
    <location>
        <position position="335"/>
    </location>
</feature>
<evidence type="ECO:0000256" key="1">
    <source>
        <dbReference type="PROSITE-ProRule" id="PRU00169"/>
    </source>
</evidence>
<dbReference type="SUPFAM" id="SSF52172">
    <property type="entry name" value="CheY-like"/>
    <property type="match status" value="1"/>
</dbReference>
<feature type="domain" description="Response regulatory" evidence="3">
    <location>
        <begin position="285"/>
        <end position="402"/>
    </location>
</feature>
<accession>A0AA48KAS1</accession>
<dbReference type="InterPro" id="IPR011006">
    <property type="entry name" value="CheY-like_superfamily"/>
</dbReference>
<evidence type="ECO:0000259" key="3">
    <source>
        <dbReference type="PROSITE" id="PS50110"/>
    </source>
</evidence>
<organism evidence="4 5">
    <name type="scientific">Mesoterricola silvestris</name>
    <dbReference type="NCBI Taxonomy" id="2927979"/>
    <lineage>
        <taxon>Bacteria</taxon>
        <taxon>Pseudomonadati</taxon>
        <taxon>Acidobacteriota</taxon>
        <taxon>Holophagae</taxon>
        <taxon>Holophagales</taxon>
        <taxon>Holophagaceae</taxon>
        <taxon>Mesoterricola</taxon>
    </lineage>
</organism>
<evidence type="ECO:0000313" key="5">
    <source>
        <dbReference type="Proteomes" id="UP001238179"/>
    </source>
</evidence>
<keyword evidence="5" id="KW-1185">Reference proteome</keyword>
<dbReference type="RefSeq" id="WP_316412268.1">
    <property type="nucleotide sequence ID" value="NZ_AP027080.1"/>
</dbReference>
<dbReference type="AlphaFoldDB" id="A0AA48KAS1"/>
<reference evidence="5" key="1">
    <citation type="journal article" date="2023" name="Int. J. Syst. Evol. Microbiol.">
        <title>Mesoterricola silvestris gen. nov., sp. nov., Mesoterricola sediminis sp. nov., Geothrix oryzae sp. nov., Geothrix edaphica sp. nov., Geothrix rubra sp. nov., and Geothrix limicola sp. nov., six novel members of Acidobacteriota isolated from soils.</title>
        <authorList>
            <person name="Itoh H."/>
            <person name="Sugisawa Y."/>
            <person name="Mise K."/>
            <person name="Xu Z."/>
            <person name="Kuniyasu M."/>
            <person name="Ushijima N."/>
            <person name="Kawano K."/>
            <person name="Kobayashi E."/>
            <person name="Shiratori Y."/>
            <person name="Masuda Y."/>
            <person name="Senoo K."/>
        </authorList>
    </citation>
    <scope>NUCLEOTIDE SEQUENCE [LARGE SCALE GENOMIC DNA]</scope>
    <source>
        <strain evidence="5">W79</strain>
    </source>
</reference>
<feature type="compositionally biased region" description="Basic and acidic residues" evidence="2">
    <location>
        <begin position="252"/>
        <end position="270"/>
    </location>
</feature>
<dbReference type="InterPro" id="IPR001789">
    <property type="entry name" value="Sig_transdc_resp-reg_receiver"/>
</dbReference>
<sequence length="406" mass="44920">MTPFAPQPELRDEGTIRAYLEELARLKAPVQFWLPVNGALPFDTSLEQVGRTAFSTTTTPLLEPGQTLRMAFMLDARRFTALTRAEGTGIFGIPSSLAQGERRSLPRAAFGRGERAEVFAVEFLSGPFPWGRTLQGRLLDLSPRGLRLSLDEFDSLGGPVKELKPGDRFQAVRVSGLPHMPPIQGTGTLVHLTGRDGGMILEGLSPIDVQNLERILAPRLPPSFGQGFPDRKPRTDPADVPGAPTPTRVKARPAEVVERPLERPAPEPEPRPQINAALRLRKASKRILLLSTTGSTHALAQAFREDGFRQVHEARSFQEARTLAASPRVDLVLLDNTMGGHWAKDMMRLLRGQGLLVDTPVILVVEYRNTFAWDVAEALGACHIHERRESYQDLVPVVERRLFSPR</sequence>
<dbReference type="CDD" id="cd00156">
    <property type="entry name" value="REC"/>
    <property type="match status" value="1"/>
</dbReference>
<proteinExistence type="predicted"/>
<dbReference type="PROSITE" id="PS50110">
    <property type="entry name" value="RESPONSE_REGULATORY"/>
    <property type="match status" value="1"/>
</dbReference>
<feature type="region of interest" description="Disordered" evidence="2">
    <location>
        <begin position="220"/>
        <end position="273"/>
    </location>
</feature>
<dbReference type="KEGG" id="msil:METEAL_27710"/>
<evidence type="ECO:0000313" key="4">
    <source>
        <dbReference type="EMBL" id="BDU73597.1"/>
    </source>
</evidence>
<name>A0AA48KAS1_9BACT</name>
<dbReference type="Proteomes" id="UP001238179">
    <property type="component" value="Chromosome"/>
</dbReference>
<dbReference type="EMBL" id="AP027080">
    <property type="protein sequence ID" value="BDU73597.1"/>
    <property type="molecule type" value="Genomic_DNA"/>
</dbReference>
<protein>
    <recommendedName>
        <fullName evidence="3">Response regulatory domain-containing protein</fullName>
    </recommendedName>
</protein>
<evidence type="ECO:0000256" key="2">
    <source>
        <dbReference type="SAM" id="MobiDB-lite"/>
    </source>
</evidence>
<dbReference type="GO" id="GO:0000160">
    <property type="term" value="P:phosphorelay signal transduction system"/>
    <property type="evidence" value="ECO:0007669"/>
    <property type="project" value="InterPro"/>
</dbReference>
<gene>
    <name evidence="4" type="ORF">METEAL_27710</name>
</gene>